<organism evidence="1 2">
    <name type="scientific">Candidatus Sungiibacteriota bacterium</name>
    <dbReference type="NCBI Taxonomy" id="2750080"/>
    <lineage>
        <taxon>Bacteria</taxon>
        <taxon>Candidatus Sungiibacteriota</taxon>
    </lineage>
</organism>
<accession>A0A9D6LSD4</accession>
<dbReference type="GO" id="GO:0016706">
    <property type="term" value="F:2-oxoglutarate-dependent dioxygenase activity"/>
    <property type="evidence" value="ECO:0007669"/>
    <property type="project" value="UniProtKB-ARBA"/>
</dbReference>
<keyword evidence="1" id="KW-0560">Oxidoreductase</keyword>
<evidence type="ECO:0000313" key="1">
    <source>
        <dbReference type="EMBL" id="MBI3627211.1"/>
    </source>
</evidence>
<name>A0A9D6LSD4_9BACT</name>
<dbReference type="Pfam" id="PF05721">
    <property type="entry name" value="PhyH"/>
    <property type="match status" value="1"/>
</dbReference>
<dbReference type="EMBL" id="JACQCQ010000002">
    <property type="protein sequence ID" value="MBI3627211.1"/>
    <property type="molecule type" value="Genomic_DNA"/>
</dbReference>
<dbReference type="SUPFAM" id="SSF51197">
    <property type="entry name" value="Clavaminate synthase-like"/>
    <property type="match status" value="1"/>
</dbReference>
<dbReference type="Proteomes" id="UP000808388">
    <property type="component" value="Unassembled WGS sequence"/>
</dbReference>
<comment type="caution">
    <text evidence="1">The sequence shown here is derived from an EMBL/GenBank/DDBJ whole genome shotgun (WGS) entry which is preliminary data.</text>
</comment>
<protein>
    <submittedName>
        <fullName evidence="1">Phytanoyl-CoA dioxygenase family protein</fullName>
    </submittedName>
</protein>
<gene>
    <name evidence="1" type="ORF">HY220_00465</name>
</gene>
<dbReference type="InterPro" id="IPR008775">
    <property type="entry name" value="Phytyl_CoA_dOase-like"/>
</dbReference>
<evidence type="ECO:0000313" key="2">
    <source>
        <dbReference type="Proteomes" id="UP000808388"/>
    </source>
</evidence>
<reference evidence="1" key="1">
    <citation type="submission" date="2020-07" db="EMBL/GenBank/DDBJ databases">
        <title>Huge and variable diversity of episymbiotic CPR bacteria and DPANN archaea in groundwater ecosystems.</title>
        <authorList>
            <person name="He C.Y."/>
            <person name="Keren R."/>
            <person name="Whittaker M."/>
            <person name="Farag I.F."/>
            <person name="Doudna J."/>
            <person name="Cate J.H.D."/>
            <person name="Banfield J.F."/>
        </authorList>
    </citation>
    <scope>NUCLEOTIDE SEQUENCE</scope>
    <source>
        <strain evidence="1">NC_groundwater_972_Pr1_S-0.2um_49_27</strain>
    </source>
</reference>
<sequence>MAHRVKSYLIEAKNATLRPYYLVRTVWPIWWRLNGKSRAMYEGDTTQHSLGAEEKRIASELKQNGIAISHLDILLGPEWLPKLQAYANNLRMKAVPSAKKTFLLALFNRLPEIDLANPFFQLALNEKILATINGYLEMYAKFFITSLNVTLPVGNEAPPKDSQRWHRDPEDKKMTKIFLYLNDVDDLTGPFTYIKDSHYGGRWRSIFRQRPPHGYYPPDGAIEKIIPRSEVVTCTGRAGTIVFCDTSGLHRGGYAKEKERLMFTAGYFSEASPRPILLKLSPKLEEEARRLTPSQRFALGK</sequence>
<dbReference type="AlphaFoldDB" id="A0A9D6LSD4"/>
<proteinExistence type="predicted"/>
<keyword evidence="1" id="KW-0223">Dioxygenase</keyword>
<dbReference type="Gene3D" id="2.60.120.620">
    <property type="entry name" value="q2cbj1_9rhob like domain"/>
    <property type="match status" value="1"/>
</dbReference>